<evidence type="ECO:0000313" key="3">
    <source>
        <dbReference type="EMBL" id="OAB43033.1"/>
    </source>
</evidence>
<dbReference type="OrthoDB" id="1736367at2"/>
<keyword evidence="4" id="KW-1185">Reference proteome</keyword>
<reference evidence="3 4" key="1">
    <citation type="submission" date="2016-03" db="EMBL/GenBank/DDBJ databases">
        <title>Draft genome sequence of Paenibacillus glacialis DSM 22343.</title>
        <authorList>
            <person name="Shin S.-K."/>
            <person name="Yi H."/>
        </authorList>
    </citation>
    <scope>NUCLEOTIDE SEQUENCE [LARGE SCALE GENOMIC DNA]</scope>
    <source>
        <strain evidence="3 4">DSM 22343</strain>
    </source>
</reference>
<dbReference type="InterPro" id="IPR036582">
    <property type="entry name" value="Mao_N_sf"/>
</dbReference>
<feature type="domain" description="Copper amine oxidase-like N-terminal" evidence="2">
    <location>
        <begin position="48"/>
        <end position="151"/>
    </location>
</feature>
<evidence type="ECO:0000259" key="2">
    <source>
        <dbReference type="Pfam" id="PF07833"/>
    </source>
</evidence>
<dbReference type="Gene3D" id="3.30.457.10">
    <property type="entry name" value="Copper amine oxidase-like, N-terminal domain"/>
    <property type="match status" value="2"/>
</dbReference>
<accession>A0A162MEF3</accession>
<dbReference type="RefSeq" id="WP_145939538.1">
    <property type="nucleotide sequence ID" value="NZ_LVJH01000017.1"/>
</dbReference>
<feature type="signal peptide" evidence="1">
    <location>
        <begin position="1"/>
        <end position="30"/>
    </location>
</feature>
<evidence type="ECO:0000256" key="1">
    <source>
        <dbReference type="SAM" id="SignalP"/>
    </source>
</evidence>
<gene>
    <name evidence="3" type="ORF">PGLA_11065</name>
</gene>
<comment type="caution">
    <text evidence="3">The sequence shown here is derived from an EMBL/GenBank/DDBJ whole genome shotgun (WGS) entry which is preliminary data.</text>
</comment>
<dbReference type="Pfam" id="PF07833">
    <property type="entry name" value="Cu_amine_oxidN1"/>
    <property type="match status" value="1"/>
</dbReference>
<organism evidence="3 4">
    <name type="scientific">Paenibacillus glacialis</name>
    <dbReference type="NCBI Taxonomy" id="494026"/>
    <lineage>
        <taxon>Bacteria</taxon>
        <taxon>Bacillati</taxon>
        <taxon>Bacillota</taxon>
        <taxon>Bacilli</taxon>
        <taxon>Bacillales</taxon>
        <taxon>Paenibacillaceae</taxon>
        <taxon>Paenibacillus</taxon>
    </lineage>
</organism>
<sequence>MRTKNTLLRHLACITICLVMFLTVTIPASAASENTLELKLKVGSTVAVVNGQQVAITKPYIDHLTTMVPLGVFKKAFESQVRLEKSHQVKVTYGVHTLNMTIDSHLAWVDGKKVKLDVAPTMKSDTLMVPLRFVAQGIGAKISTGSVGETVVTLVSADDKVVEDDTNIDSDVGKTKIGNSYYNWSMNYPTGLIIGEGGGYESIASFNDAEETYYIEVHANKQEVELQADAILQKLVEDAKDAGEIVLDRESYPAATIPYARVVTKDTDGTIWENRGYYDHEQLYEIYFADYNAVNYKDVNKYSALLNSFRTNFNKQDKAIKDLSSVVNGMRNVYNGDFGISLDVPAGWDMDNENMYYESEEGSYLKLNVTSAPKGSSLELWSGQMKKWLGESFVNESYKVVGTYPIIISGSEGLVNEVQYNYGDGWTTEYEVMIEKDGFRYYAEYGVPEDQKEDLLQFKAIMKSIDIEYEVVSETFGRMEEDAYLVDKSKVITKSSKAYKYKLNIPQFWTSIKDRFESSPIEYQYTGGRFMITTEPDTSVEEAVSQLRAYYNEATKKSKDLIIRSIENTTFAGVNATVFKLHQVRDGIPYEGVQILFSNNGITYTVTTALNDANATQVQKDALERVLKSFAFTKLN</sequence>
<feature type="chain" id="PRO_5007837519" evidence="1">
    <location>
        <begin position="31"/>
        <end position="636"/>
    </location>
</feature>
<dbReference type="AlphaFoldDB" id="A0A162MEF3"/>
<dbReference type="SUPFAM" id="SSF55383">
    <property type="entry name" value="Copper amine oxidase, domain N"/>
    <property type="match status" value="1"/>
</dbReference>
<dbReference type="Proteomes" id="UP000076967">
    <property type="component" value="Unassembled WGS sequence"/>
</dbReference>
<dbReference type="EMBL" id="LVJH01000017">
    <property type="protein sequence ID" value="OAB43033.1"/>
    <property type="molecule type" value="Genomic_DNA"/>
</dbReference>
<dbReference type="InterPro" id="IPR012854">
    <property type="entry name" value="Cu_amine_oxidase-like_N"/>
</dbReference>
<dbReference type="STRING" id="494026.PGLA_11065"/>
<name>A0A162MEF3_9BACL</name>
<evidence type="ECO:0000313" key="4">
    <source>
        <dbReference type="Proteomes" id="UP000076967"/>
    </source>
</evidence>
<protein>
    <submittedName>
        <fullName evidence="3">Copper amine oxidase</fullName>
    </submittedName>
</protein>
<keyword evidence="1" id="KW-0732">Signal</keyword>
<proteinExistence type="predicted"/>